<accession>A0AC34FKU0</accession>
<organism evidence="1 2">
    <name type="scientific">Panagrolaimus sp. ES5</name>
    <dbReference type="NCBI Taxonomy" id="591445"/>
    <lineage>
        <taxon>Eukaryota</taxon>
        <taxon>Metazoa</taxon>
        <taxon>Ecdysozoa</taxon>
        <taxon>Nematoda</taxon>
        <taxon>Chromadorea</taxon>
        <taxon>Rhabditida</taxon>
        <taxon>Tylenchina</taxon>
        <taxon>Panagrolaimomorpha</taxon>
        <taxon>Panagrolaimoidea</taxon>
        <taxon>Panagrolaimidae</taxon>
        <taxon>Panagrolaimus</taxon>
    </lineage>
</organism>
<dbReference type="Proteomes" id="UP000887579">
    <property type="component" value="Unplaced"/>
</dbReference>
<sequence>MEEDATLILFPFRHDCPEFSQFYFFSLFDRRRRKAAALKESEAFSNEFENREIEGTNYSPQTAAQEEQVAPFSIESESHEDGRLSLEAPKDSESNYSLHSAAQEEQVAPFSNEFETHESISKIKRQDTVKGNHKKNSKSQSRTSRSRVNMKKSQNGNAEGKGNKLIQKTYTNNLYKFQL</sequence>
<protein>
    <submittedName>
        <fullName evidence="2">Uncharacterized protein</fullName>
    </submittedName>
</protein>
<proteinExistence type="predicted"/>
<evidence type="ECO:0000313" key="1">
    <source>
        <dbReference type="Proteomes" id="UP000887579"/>
    </source>
</evidence>
<dbReference type="WBParaSite" id="ES5_v2.g17910.t1">
    <property type="protein sequence ID" value="ES5_v2.g17910.t1"/>
    <property type="gene ID" value="ES5_v2.g17910"/>
</dbReference>
<reference evidence="2" key="1">
    <citation type="submission" date="2022-11" db="UniProtKB">
        <authorList>
            <consortium name="WormBaseParasite"/>
        </authorList>
    </citation>
    <scope>IDENTIFICATION</scope>
</reference>
<evidence type="ECO:0000313" key="2">
    <source>
        <dbReference type="WBParaSite" id="ES5_v2.g17910.t1"/>
    </source>
</evidence>
<name>A0AC34FKU0_9BILA</name>